<comment type="caution">
    <text evidence="7">The sequence shown here is derived from an EMBL/GenBank/DDBJ whole genome shotgun (WGS) entry which is preliminary data.</text>
</comment>
<dbReference type="GO" id="GO:0015171">
    <property type="term" value="F:amino acid transmembrane transporter activity"/>
    <property type="evidence" value="ECO:0007669"/>
    <property type="project" value="TreeGrafter"/>
</dbReference>
<dbReference type="InterPro" id="IPR001123">
    <property type="entry name" value="LeuE-type"/>
</dbReference>
<evidence type="ECO:0000256" key="4">
    <source>
        <dbReference type="ARBA" id="ARBA00022989"/>
    </source>
</evidence>
<feature type="transmembrane region" description="Helical" evidence="6">
    <location>
        <begin position="176"/>
        <end position="194"/>
    </location>
</feature>
<dbReference type="EMBL" id="JACEIP010000023">
    <property type="protein sequence ID" value="MBA4543895.1"/>
    <property type="molecule type" value="Genomic_DNA"/>
</dbReference>
<organism evidence="7 8">
    <name type="scientific">Thermoactinomyces daqus</name>
    <dbReference type="NCBI Taxonomy" id="1329516"/>
    <lineage>
        <taxon>Bacteria</taxon>
        <taxon>Bacillati</taxon>
        <taxon>Bacillota</taxon>
        <taxon>Bacilli</taxon>
        <taxon>Bacillales</taxon>
        <taxon>Thermoactinomycetaceae</taxon>
        <taxon>Thermoactinomyces</taxon>
    </lineage>
</organism>
<evidence type="ECO:0000256" key="2">
    <source>
        <dbReference type="ARBA" id="ARBA00022475"/>
    </source>
</evidence>
<evidence type="ECO:0000313" key="7">
    <source>
        <dbReference type="EMBL" id="MBA4543895.1"/>
    </source>
</evidence>
<keyword evidence="3 6" id="KW-0812">Transmembrane</keyword>
<dbReference type="Pfam" id="PF01810">
    <property type="entry name" value="LysE"/>
    <property type="match status" value="1"/>
</dbReference>
<name>A0A7W1XBZ1_9BACL</name>
<dbReference type="AlphaFoldDB" id="A0A7W1XBZ1"/>
<reference evidence="7 8" key="1">
    <citation type="submission" date="2020-07" db="EMBL/GenBank/DDBJ databases">
        <authorList>
            <person name="Feng H."/>
        </authorList>
    </citation>
    <scope>NUCLEOTIDE SEQUENCE [LARGE SCALE GENOMIC DNA]</scope>
    <source>
        <strain evidence="8">s-11</strain>
    </source>
</reference>
<accession>A0A7W1XBZ1</accession>
<protein>
    <submittedName>
        <fullName evidence="7">LysE family translocator</fullName>
    </submittedName>
</protein>
<evidence type="ECO:0000313" key="8">
    <source>
        <dbReference type="Proteomes" id="UP000530514"/>
    </source>
</evidence>
<keyword evidence="8" id="KW-1185">Reference proteome</keyword>
<dbReference type="PIRSF" id="PIRSF006324">
    <property type="entry name" value="LeuE"/>
    <property type="match status" value="1"/>
</dbReference>
<dbReference type="GO" id="GO:0005886">
    <property type="term" value="C:plasma membrane"/>
    <property type="evidence" value="ECO:0007669"/>
    <property type="project" value="UniProtKB-SubCell"/>
</dbReference>
<feature type="transmembrane region" description="Helical" evidence="6">
    <location>
        <begin position="106"/>
        <end position="127"/>
    </location>
</feature>
<evidence type="ECO:0000256" key="5">
    <source>
        <dbReference type="ARBA" id="ARBA00023136"/>
    </source>
</evidence>
<comment type="subcellular location">
    <subcellularLocation>
        <location evidence="1">Cell membrane</location>
        <topology evidence="1">Multi-pass membrane protein</topology>
    </subcellularLocation>
</comment>
<proteinExistence type="predicted"/>
<feature type="transmembrane region" description="Helical" evidence="6">
    <location>
        <begin position="30"/>
        <end position="54"/>
    </location>
</feature>
<dbReference type="PANTHER" id="PTHR30086">
    <property type="entry name" value="ARGININE EXPORTER PROTEIN ARGO"/>
    <property type="match status" value="1"/>
</dbReference>
<dbReference type="Proteomes" id="UP000530514">
    <property type="component" value="Unassembled WGS sequence"/>
</dbReference>
<keyword evidence="4 6" id="KW-1133">Transmembrane helix</keyword>
<evidence type="ECO:0000256" key="1">
    <source>
        <dbReference type="ARBA" id="ARBA00004651"/>
    </source>
</evidence>
<sequence length="197" mass="21085">MASVTLTLLPGPDLLFVITQSVSQGKRDGIAVSLGLCSGLIVHTFAAAVGISALLYHSAVAFQLLKYAGAAYLLYLAWMSLKETGRSGLSATEPKRSFFSLYKRGILMNVLNPKVSIFFLAFLPQFISPAVGKIPLQMITLGGLFFVQALLIFSLVSVFSGMAGEKLLKKSMGSKSISYVKAAVYALLGVRLALLEK</sequence>
<feature type="transmembrane region" description="Helical" evidence="6">
    <location>
        <begin position="60"/>
        <end position="78"/>
    </location>
</feature>
<dbReference type="OrthoDB" id="9784202at2"/>
<dbReference type="PANTHER" id="PTHR30086:SF20">
    <property type="entry name" value="ARGININE EXPORTER PROTEIN ARGO-RELATED"/>
    <property type="match status" value="1"/>
</dbReference>
<evidence type="ECO:0000256" key="6">
    <source>
        <dbReference type="SAM" id="Phobius"/>
    </source>
</evidence>
<evidence type="ECO:0000256" key="3">
    <source>
        <dbReference type="ARBA" id="ARBA00022692"/>
    </source>
</evidence>
<feature type="transmembrane region" description="Helical" evidence="6">
    <location>
        <begin position="139"/>
        <end position="164"/>
    </location>
</feature>
<keyword evidence="5 6" id="KW-0472">Membrane</keyword>
<gene>
    <name evidence="7" type="ORF">H1164_13460</name>
</gene>
<keyword evidence="2" id="KW-1003">Cell membrane</keyword>